<accession>A0A2J6Q296</accession>
<dbReference type="EMBL" id="KZ613485">
    <property type="protein sequence ID" value="PMD20397.1"/>
    <property type="molecule type" value="Genomic_DNA"/>
</dbReference>
<organism evidence="2 3">
    <name type="scientific">Hyaloscypha hepaticicola</name>
    <dbReference type="NCBI Taxonomy" id="2082293"/>
    <lineage>
        <taxon>Eukaryota</taxon>
        <taxon>Fungi</taxon>
        <taxon>Dikarya</taxon>
        <taxon>Ascomycota</taxon>
        <taxon>Pezizomycotina</taxon>
        <taxon>Leotiomycetes</taxon>
        <taxon>Helotiales</taxon>
        <taxon>Hyaloscyphaceae</taxon>
        <taxon>Hyaloscypha</taxon>
    </lineage>
</organism>
<sequence>MRRLKDNVFTERVEVNSNDDSLAGSQQSPGSDYLLPDSRLLRASLELDDTEDVVVVPKNEWTCRTCLWKADPTIFTLHGSYSPQYFIHVEEAAIRGCPRCKIVVQYVNTLGIKRENNIIEFIKGPYRDPDWFRIQEDPHPPFQIFRSAYDGRARRNAAVLPMNPLGKSMSSTESLNWAAYRLRRCLQSHSDCTVTKESFRPTRLINVNSVHPDVILEDEATLPAVAKYVALSHCWGKRPITCRTTKSNYLAATTGVPLKSLPQSFQDAIIVTRALGLDYLWIDSISIIQDDEHDWNKESSKMFEVYNGAQVTLAAVHASDSSEGLFVEHSQFQVRLDDLQFSGDRSSIYTRRIHHSFHSWQPKDLPNQSPLFDRAWAYQERLVSPRTLYFTEREILWECLKETACECKEDDVATSPKQQYQLALGKSGGALQWHHILSEFSRLDLTVESDRFPAISAIARSTAQRGILGWSLV</sequence>
<evidence type="ECO:0000313" key="3">
    <source>
        <dbReference type="Proteomes" id="UP000235672"/>
    </source>
</evidence>
<reference evidence="2 3" key="1">
    <citation type="submission" date="2016-05" db="EMBL/GenBank/DDBJ databases">
        <title>A degradative enzymes factory behind the ericoid mycorrhizal symbiosis.</title>
        <authorList>
            <consortium name="DOE Joint Genome Institute"/>
            <person name="Martino E."/>
            <person name="Morin E."/>
            <person name="Grelet G."/>
            <person name="Kuo A."/>
            <person name="Kohler A."/>
            <person name="Daghino S."/>
            <person name="Barry K."/>
            <person name="Choi C."/>
            <person name="Cichocki N."/>
            <person name="Clum A."/>
            <person name="Copeland A."/>
            <person name="Hainaut M."/>
            <person name="Haridas S."/>
            <person name="Labutti K."/>
            <person name="Lindquist E."/>
            <person name="Lipzen A."/>
            <person name="Khouja H.-R."/>
            <person name="Murat C."/>
            <person name="Ohm R."/>
            <person name="Olson A."/>
            <person name="Spatafora J."/>
            <person name="Veneault-Fourrey C."/>
            <person name="Henrissat B."/>
            <person name="Grigoriev I."/>
            <person name="Martin F."/>
            <person name="Perotto S."/>
        </authorList>
    </citation>
    <scope>NUCLEOTIDE SEQUENCE [LARGE SCALE GENOMIC DNA]</scope>
    <source>
        <strain evidence="2 3">UAMH 7357</strain>
    </source>
</reference>
<dbReference type="Pfam" id="PF06985">
    <property type="entry name" value="HET"/>
    <property type="match status" value="1"/>
</dbReference>
<dbReference type="STRING" id="1745343.A0A2J6Q296"/>
<feature type="domain" description="Heterokaryon incompatibility" evidence="1">
    <location>
        <begin position="228"/>
        <end position="380"/>
    </location>
</feature>
<dbReference type="InterPro" id="IPR010730">
    <property type="entry name" value="HET"/>
</dbReference>
<gene>
    <name evidence="2" type="ORF">NA56DRAFT_180404</name>
</gene>
<dbReference type="AlphaFoldDB" id="A0A2J6Q296"/>
<name>A0A2J6Q296_9HELO</name>
<evidence type="ECO:0000313" key="2">
    <source>
        <dbReference type="EMBL" id="PMD20397.1"/>
    </source>
</evidence>
<protein>
    <submittedName>
        <fullName evidence="2">HET-domain-containing protein</fullName>
    </submittedName>
</protein>
<dbReference type="OrthoDB" id="3487186at2759"/>
<dbReference type="PANTHER" id="PTHR33112:SF9">
    <property type="entry name" value="HETEROKARYON INCOMPATIBILITY DOMAIN-CONTAINING PROTEIN"/>
    <property type="match status" value="1"/>
</dbReference>
<dbReference type="PANTHER" id="PTHR33112">
    <property type="entry name" value="DOMAIN PROTEIN, PUTATIVE-RELATED"/>
    <property type="match status" value="1"/>
</dbReference>
<proteinExistence type="predicted"/>
<dbReference type="Proteomes" id="UP000235672">
    <property type="component" value="Unassembled WGS sequence"/>
</dbReference>
<evidence type="ECO:0000259" key="1">
    <source>
        <dbReference type="Pfam" id="PF06985"/>
    </source>
</evidence>
<keyword evidence="3" id="KW-1185">Reference proteome</keyword>